<accession>A0A8S1K104</accession>
<proteinExistence type="predicted"/>
<dbReference type="AlphaFoldDB" id="A0A8S1K104"/>
<protein>
    <submittedName>
        <fullName evidence="2">Uncharacterized protein</fullName>
    </submittedName>
</protein>
<gene>
    <name evidence="2" type="ORF">PPRIM_AZ9-3.1.T0120401</name>
</gene>
<dbReference type="OMA" id="CSRMASY"/>
<dbReference type="Proteomes" id="UP000688137">
    <property type="component" value="Unassembled WGS sequence"/>
</dbReference>
<evidence type="ECO:0000256" key="1">
    <source>
        <dbReference type="SAM" id="SignalP"/>
    </source>
</evidence>
<feature type="signal peptide" evidence="1">
    <location>
        <begin position="1"/>
        <end position="16"/>
    </location>
</feature>
<comment type="caution">
    <text evidence="2">The sequence shown here is derived from an EMBL/GenBank/DDBJ whole genome shotgun (WGS) entry which is preliminary data.</text>
</comment>
<name>A0A8S1K104_PARPR</name>
<keyword evidence="1" id="KW-0732">Signal</keyword>
<sequence>MKKLIAIVFIIEVIQGSEQCQCSNFTQPQYCSSFQGCNWNGKNCYQPNCTETTIQWKCITPQCAWYLDACHDGQQCNYYTDKSICNQIFGCIENDGYCLPYEDCNYTTQNKCNGITPTGIQCFWNSQTQSCLKFETCNKLSLDNNDCNSIPYCIQKKKQCESFSNLKCSDMESQYECSRMASYECSWQNGNCLYVACSTYTTPSSCNANSCIWNGSSCLYCPVDNSQTSLLIVFNLLILVVLF</sequence>
<reference evidence="2" key="1">
    <citation type="submission" date="2021-01" db="EMBL/GenBank/DDBJ databases">
        <authorList>
            <consortium name="Genoscope - CEA"/>
            <person name="William W."/>
        </authorList>
    </citation>
    <scope>NUCLEOTIDE SEQUENCE</scope>
</reference>
<organism evidence="2 3">
    <name type="scientific">Paramecium primaurelia</name>
    <dbReference type="NCBI Taxonomy" id="5886"/>
    <lineage>
        <taxon>Eukaryota</taxon>
        <taxon>Sar</taxon>
        <taxon>Alveolata</taxon>
        <taxon>Ciliophora</taxon>
        <taxon>Intramacronucleata</taxon>
        <taxon>Oligohymenophorea</taxon>
        <taxon>Peniculida</taxon>
        <taxon>Parameciidae</taxon>
        <taxon>Paramecium</taxon>
    </lineage>
</organism>
<keyword evidence="3" id="KW-1185">Reference proteome</keyword>
<evidence type="ECO:0000313" key="2">
    <source>
        <dbReference type="EMBL" id="CAD8048289.1"/>
    </source>
</evidence>
<feature type="chain" id="PRO_5035830789" evidence="1">
    <location>
        <begin position="17"/>
        <end position="243"/>
    </location>
</feature>
<dbReference type="EMBL" id="CAJJDM010000009">
    <property type="protein sequence ID" value="CAD8048289.1"/>
    <property type="molecule type" value="Genomic_DNA"/>
</dbReference>
<evidence type="ECO:0000313" key="3">
    <source>
        <dbReference type="Proteomes" id="UP000688137"/>
    </source>
</evidence>